<protein>
    <submittedName>
        <fullName evidence="1">Gluconate 2-dehydrogenase subunit 3 family protein</fullName>
    </submittedName>
</protein>
<gene>
    <name evidence="1" type="ORF">KEU06_04180</name>
</gene>
<dbReference type="EMBL" id="JAGWCR010000002">
    <property type="protein sequence ID" value="MBS3647827.1"/>
    <property type="molecule type" value="Genomic_DNA"/>
</dbReference>
<proteinExistence type="predicted"/>
<keyword evidence="2" id="KW-1185">Reference proteome</keyword>
<dbReference type="AlphaFoldDB" id="A0A942DWE1"/>
<evidence type="ECO:0000313" key="1">
    <source>
        <dbReference type="EMBL" id="MBS3647827.1"/>
    </source>
</evidence>
<accession>A0A942DWE1</accession>
<name>A0A942DWE1_9HYPH</name>
<evidence type="ECO:0000313" key="2">
    <source>
        <dbReference type="Proteomes" id="UP000680348"/>
    </source>
</evidence>
<dbReference type="Pfam" id="PF13618">
    <property type="entry name" value="Gluconate_2-dh3"/>
    <property type="match status" value="1"/>
</dbReference>
<dbReference type="InterPro" id="IPR027056">
    <property type="entry name" value="Gluconate_2DH_su3"/>
</dbReference>
<comment type="caution">
    <text evidence="1">The sequence shown here is derived from an EMBL/GenBank/DDBJ whole genome shotgun (WGS) entry which is preliminary data.</text>
</comment>
<sequence length="222" mass="24827">MHLTRYGRSLRTHLPRARNGDLRGNATAGASYARYDVLAKWDTPSFDDLTRSVIAARLEEVPPICFLSPDEVRLLDLVLARLLPQPERSRPIPITPWIDDMLNRNQGEGYRLDGLPPLRETWRKGLAALAAEAALTGPGGFSGMSKTEQDRLLRNVQLGEVLAEWPVPAAHFFTHVLLKTAADIYYSYPDAWSEIGFGGPASPRGYVRLGFDERDSWEAKRA</sequence>
<organism evidence="1 2">
    <name type="scientific">Pseudaminobacter soli</name>
    <name type="common">ex Zhang et al. 2022</name>
    <dbReference type="NCBI Taxonomy" id="2831468"/>
    <lineage>
        <taxon>Bacteria</taxon>
        <taxon>Pseudomonadati</taxon>
        <taxon>Pseudomonadota</taxon>
        <taxon>Alphaproteobacteria</taxon>
        <taxon>Hyphomicrobiales</taxon>
        <taxon>Phyllobacteriaceae</taxon>
        <taxon>Pseudaminobacter</taxon>
    </lineage>
</organism>
<dbReference type="Proteomes" id="UP000680348">
    <property type="component" value="Unassembled WGS sequence"/>
</dbReference>
<dbReference type="RefSeq" id="WP_188253394.1">
    <property type="nucleotide sequence ID" value="NZ_JABVCF010000002.1"/>
</dbReference>
<reference evidence="1" key="1">
    <citation type="submission" date="2021-04" db="EMBL/GenBank/DDBJ databases">
        <title>Pseudaminobacter soli sp. nov., isolated from paddy soil contaminated by heavy metals.</title>
        <authorList>
            <person name="Zhang K."/>
        </authorList>
    </citation>
    <scope>NUCLEOTIDE SEQUENCE</scope>
    <source>
        <strain evidence="1">19-2017</strain>
    </source>
</reference>